<gene>
    <name evidence="2" type="ORF">ACFOZ7_22165</name>
</gene>
<evidence type="ECO:0000313" key="2">
    <source>
        <dbReference type="EMBL" id="MFC4249602.1"/>
    </source>
</evidence>
<dbReference type="AlphaFoldDB" id="A0ABD5P5L4"/>
<dbReference type="PANTHER" id="PTHR13754">
    <property type="entry name" value="METALLO-BETA-LACTAMASE SUPERFAMILY PROTEIN"/>
    <property type="match status" value="1"/>
</dbReference>
<dbReference type="Pfam" id="PF00753">
    <property type="entry name" value="Lactamase_B"/>
    <property type="match status" value="1"/>
</dbReference>
<comment type="caution">
    <text evidence="2">The sequence shown here is derived from an EMBL/GenBank/DDBJ whole genome shotgun (WGS) entry which is preliminary data.</text>
</comment>
<protein>
    <submittedName>
        <fullName evidence="2">MBL fold metallo-hydrolase</fullName>
    </submittedName>
</protein>
<dbReference type="Gene3D" id="3.60.15.10">
    <property type="entry name" value="Ribonuclease Z/Hydroxyacylglutathione hydrolase-like"/>
    <property type="match status" value="1"/>
</dbReference>
<dbReference type="RefSeq" id="WP_246973270.1">
    <property type="nucleotide sequence ID" value="NZ_CP095397.1"/>
</dbReference>
<reference evidence="2 3" key="1">
    <citation type="journal article" date="2014" name="Int. J. Syst. Evol. Microbiol.">
        <title>Complete genome sequence of Corynebacterium casei LMG S-19264T (=DSM 44701T), isolated from a smear-ripened cheese.</title>
        <authorList>
            <consortium name="US DOE Joint Genome Institute (JGI-PGF)"/>
            <person name="Walter F."/>
            <person name="Albersmeier A."/>
            <person name="Kalinowski J."/>
            <person name="Ruckert C."/>
        </authorList>
    </citation>
    <scope>NUCLEOTIDE SEQUENCE [LARGE SCALE GENOMIC DNA]</scope>
    <source>
        <strain evidence="2 3">IBRC-M 10912</strain>
    </source>
</reference>
<dbReference type="SUPFAM" id="SSF56281">
    <property type="entry name" value="Metallo-hydrolase/oxidoreductase"/>
    <property type="match status" value="1"/>
</dbReference>
<dbReference type="EMBL" id="JBHSDJ010000133">
    <property type="protein sequence ID" value="MFC4249602.1"/>
    <property type="molecule type" value="Genomic_DNA"/>
</dbReference>
<dbReference type="GeneID" id="71853405"/>
<dbReference type="InterPro" id="IPR052926">
    <property type="entry name" value="Metallo-beta-lactamase_dom"/>
</dbReference>
<feature type="domain" description="Metallo-beta-lactamase" evidence="1">
    <location>
        <begin position="33"/>
        <end position="233"/>
    </location>
</feature>
<dbReference type="InterPro" id="IPR036866">
    <property type="entry name" value="RibonucZ/Hydroxyglut_hydro"/>
</dbReference>
<proteinExistence type="predicted"/>
<sequence length="262" mass="28223">MTTVTILSDNEVGTSRPKGLRAEWGFAAAVGDVLFDAGQTGVAADNATRLEVGPFETIVLSHGHYDHTSGLPPFLEDATELYCHPAAFEPKYSGGGDEPIGMPYARTWLESQVAVTTHDEPVEVADGIYALGEIPREFPDNPTGETVDRDGRRVADPVRDDQALAVETDDGIGLVLGCGHAGLRNTVVHAEATLDEPVRTVVGGTHLRSDDVDELTSIARWLEDRIERIVPTHCTGHEAERILRETFGDAFVRVGVGSTIEL</sequence>
<accession>A0ABD5P5L4</accession>
<dbReference type="InterPro" id="IPR041712">
    <property type="entry name" value="DHPS-like_MBL-fold"/>
</dbReference>
<organism evidence="2 3">
    <name type="scientific">Natribaculum luteum</name>
    <dbReference type="NCBI Taxonomy" id="1586232"/>
    <lineage>
        <taxon>Archaea</taxon>
        <taxon>Methanobacteriati</taxon>
        <taxon>Methanobacteriota</taxon>
        <taxon>Stenosarchaea group</taxon>
        <taxon>Halobacteria</taxon>
        <taxon>Halobacteriales</taxon>
        <taxon>Natrialbaceae</taxon>
        <taxon>Natribaculum</taxon>
    </lineage>
</organism>
<evidence type="ECO:0000313" key="3">
    <source>
        <dbReference type="Proteomes" id="UP001595821"/>
    </source>
</evidence>
<dbReference type="Proteomes" id="UP001595821">
    <property type="component" value="Unassembled WGS sequence"/>
</dbReference>
<dbReference type="InterPro" id="IPR001279">
    <property type="entry name" value="Metallo-B-lactamas"/>
</dbReference>
<evidence type="ECO:0000259" key="1">
    <source>
        <dbReference type="Pfam" id="PF00753"/>
    </source>
</evidence>
<dbReference type="CDD" id="cd07713">
    <property type="entry name" value="DHPS-like_MBL-fold"/>
    <property type="match status" value="1"/>
</dbReference>
<dbReference type="PANTHER" id="PTHR13754:SF13">
    <property type="entry name" value="METALLO-BETA-LACTAMASE SUPERFAMILY PROTEIN (AFU_ORTHOLOGUE AFUA_3G07630)"/>
    <property type="match status" value="1"/>
</dbReference>
<name>A0ABD5P5L4_9EURY</name>